<evidence type="ECO:0000259" key="2">
    <source>
        <dbReference type="SMART" id="SM00858"/>
    </source>
</evidence>
<dbReference type="NCBIfam" id="TIGR03177">
    <property type="entry name" value="pilus_cpaB"/>
    <property type="match status" value="1"/>
</dbReference>
<comment type="caution">
    <text evidence="3">The sequence shown here is derived from an EMBL/GenBank/DDBJ whole genome shotgun (WGS) entry which is preliminary data.</text>
</comment>
<feature type="domain" description="SAF" evidence="2">
    <location>
        <begin position="40"/>
        <end position="102"/>
    </location>
</feature>
<dbReference type="Pfam" id="PF16976">
    <property type="entry name" value="RcpC"/>
    <property type="match status" value="1"/>
</dbReference>
<gene>
    <name evidence="3" type="ORF">KOR34_24160</name>
</gene>
<dbReference type="InterPro" id="IPR013974">
    <property type="entry name" value="SAF"/>
</dbReference>
<sequence>MRPKSLILLALALGCGLVASIGISQVMEGNKSRGPSVETTSIYVALHNINLGDPIDATMVSLQEWPKDKVPPGALTSLEDLEGRRPRTNIIAGEPILDAKLLAQGEQSDPLSSVPPNMRLSTISVDAEKSAAGLLSPGDRVDIQLFVRADPRNGIHEATTKIFLQNIRVFAIEQAVQRSADGGEARTIPKTVSLLVTPEQASKIDFAQHIGELSLIPRNPNDEGLAMDSAITYEELIGGTVEKNDREQEQARDEVASDDDAGGSFLGGMLDMMKRTAKDRPPFEIEIVLADEVSVEYFDPNTGKPLRDYNETRKATGPKATPAATPAPDKAAEATLDDFPIDFGGE</sequence>
<name>A0A5C5VI80_9BACT</name>
<feature type="compositionally biased region" description="Basic and acidic residues" evidence="1">
    <location>
        <begin position="242"/>
        <end position="255"/>
    </location>
</feature>
<dbReference type="InterPro" id="IPR031571">
    <property type="entry name" value="RcpC_dom"/>
</dbReference>
<organism evidence="3 4">
    <name type="scientific">Posidoniimonas corsicana</name>
    <dbReference type="NCBI Taxonomy" id="1938618"/>
    <lineage>
        <taxon>Bacteria</taxon>
        <taxon>Pseudomonadati</taxon>
        <taxon>Planctomycetota</taxon>
        <taxon>Planctomycetia</taxon>
        <taxon>Pirellulales</taxon>
        <taxon>Lacipirellulaceae</taxon>
        <taxon>Posidoniimonas</taxon>
    </lineage>
</organism>
<dbReference type="CDD" id="cd11614">
    <property type="entry name" value="SAF_CpaB_FlgA_like"/>
    <property type="match status" value="1"/>
</dbReference>
<dbReference type="OrthoDB" id="281109at2"/>
<feature type="region of interest" description="Disordered" evidence="1">
    <location>
        <begin position="240"/>
        <end position="263"/>
    </location>
</feature>
<dbReference type="Pfam" id="PF08666">
    <property type="entry name" value="SAF"/>
    <property type="match status" value="1"/>
</dbReference>
<feature type="compositionally biased region" description="Basic and acidic residues" evidence="1">
    <location>
        <begin position="305"/>
        <end position="314"/>
    </location>
</feature>
<keyword evidence="4" id="KW-1185">Reference proteome</keyword>
<feature type="compositionally biased region" description="Low complexity" evidence="1">
    <location>
        <begin position="315"/>
        <end position="329"/>
    </location>
</feature>
<dbReference type="Gene3D" id="3.90.1210.10">
    <property type="entry name" value="Antifreeze-like/N-acetylneuraminic acid synthase C-terminal domain"/>
    <property type="match status" value="1"/>
</dbReference>
<evidence type="ECO:0000313" key="3">
    <source>
        <dbReference type="EMBL" id="TWT37465.1"/>
    </source>
</evidence>
<dbReference type="Proteomes" id="UP000316714">
    <property type="component" value="Unassembled WGS sequence"/>
</dbReference>
<dbReference type="AlphaFoldDB" id="A0A5C5VI80"/>
<dbReference type="EMBL" id="SIHJ01000001">
    <property type="protein sequence ID" value="TWT37465.1"/>
    <property type="molecule type" value="Genomic_DNA"/>
</dbReference>
<dbReference type="RefSeq" id="WP_146564800.1">
    <property type="nucleotide sequence ID" value="NZ_SIHJ01000001.1"/>
</dbReference>
<protein>
    <submittedName>
        <fullName evidence="3">SAF domain protein</fullName>
    </submittedName>
</protein>
<evidence type="ECO:0000256" key="1">
    <source>
        <dbReference type="SAM" id="MobiDB-lite"/>
    </source>
</evidence>
<dbReference type="PROSITE" id="PS51257">
    <property type="entry name" value="PROKAR_LIPOPROTEIN"/>
    <property type="match status" value="1"/>
</dbReference>
<feature type="region of interest" description="Disordered" evidence="1">
    <location>
        <begin position="300"/>
        <end position="346"/>
    </location>
</feature>
<proteinExistence type="predicted"/>
<evidence type="ECO:0000313" key="4">
    <source>
        <dbReference type="Proteomes" id="UP000316714"/>
    </source>
</evidence>
<reference evidence="3 4" key="1">
    <citation type="submission" date="2019-02" db="EMBL/GenBank/DDBJ databases">
        <title>Deep-cultivation of Planctomycetes and their phenomic and genomic characterization uncovers novel biology.</title>
        <authorList>
            <person name="Wiegand S."/>
            <person name="Jogler M."/>
            <person name="Boedeker C."/>
            <person name="Pinto D."/>
            <person name="Vollmers J."/>
            <person name="Rivas-Marin E."/>
            <person name="Kohn T."/>
            <person name="Peeters S.H."/>
            <person name="Heuer A."/>
            <person name="Rast P."/>
            <person name="Oberbeckmann S."/>
            <person name="Bunk B."/>
            <person name="Jeske O."/>
            <person name="Meyerdierks A."/>
            <person name="Storesund J.E."/>
            <person name="Kallscheuer N."/>
            <person name="Luecker S."/>
            <person name="Lage O.M."/>
            <person name="Pohl T."/>
            <person name="Merkel B.J."/>
            <person name="Hornburger P."/>
            <person name="Mueller R.-W."/>
            <person name="Bruemmer F."/>
            <person name="Labrenz M."/>
            <person name="Spormann A.M."/>
            <person name="Op Den Camp H."/>
            <person name="Overmann J."/>
            <person name="Amann R."/>
            <person name="Jetten M.S.M."/>
            <person name="Mascher T."/>
            <person name="Medema M.H."/>
            <person name="Devos D.P."/>
            <person name="Kaster A.-K."/>
            <person name="Ovreas L."/>
            <person name="Rohde M."/>
            <person name="Galperin M.Y."/>
            <person name="Jogler C."/>
        </authorList>
    </citation>
    <scope>NUCLEOTIDE SEQUENCE [LARGE SCALE GENOMIC DNA]</scope>
    <source>
        <strain evidence="3 4">KOR34</strain>
    </source>
</reference>
<accession>A0A5C5VI80</accession>
<dbReference type="SMART" id="SM00858">
    <property type="entry name" value="SAF"/>
    <property type="match status" value="1"/>
</dbReference>
<feature type="compositionally biased region" description="Acidic residues" evidence="1">
    <location>
        <begin position="335"/>
        <end position="346"/>
    </location>
</feature>
<dbReference type="InterPro" id="IPR017592">
    <property type="entry name" value="Pilus_assmbl_Flp-typ_CpaB"/>
</dbReference>